<organism evidence="2 3">
    <name type="scientific">Parelaphostrongylus tenuis</name>
    <name type="common">Meningeal worm</name>
    <dbReference type="NCBI Taxonomy" id="148309"/>
    <lineage>
        <taxon>Eukaryota</taxon>
        <taxon>Metazoa</taxon>
        <taxon>Ecdysozoa</taxon>
        <taxon>Nematoda</taxon>
        <taxon>Chromadorea</taxon>
        <taxon>Rhabditida</taxon>
        <taxon>Rhabditina</taxon>
        <taxon>Rhabditomorpha</taxon>
        <taxon>Strongyloidea</taxon>
        <taxon>Metastrongylidae</taxon>
        <taxon>Parelaphostrongylus</taxon>
    </lineage>
</organism>
<keyword evidence="3" id="KW-1185">Reference proteome</keyword>
<comment type="caution">
    <text evidence="2">The sequence shown here is derived from an EMBL/GenBank/DDBJ whole genome shotgun (WGS) entry which is preliminary data.</text>
</comment>
<dbReference type="AlphaFoldDB" id="A0AAD5M1M1"/>
<accession>A0AAD5M1M1</accession>
<evidence type="ECO:0000313" key="2">
    <source>
        <dbReference type="EMBL" id="KAJ1350535.1"/>
    </source>
</evidence>
<dbReference type="Proteomes" id="UP001196413">
    <property type="component" value="Unassembled WGS sequence"/>
</dbReference>
<protein>
    <submittedName>
        <fullName evidence="2">Uncharacterized protein</fullName>
    </submittedName>
</protein>
<name>A0AAD5M1M1_PARTN</name>
<sequence>MGAHRPSHLSRFPDDICQSEGTPPVVERHSLITLDLLSDGLSSVRDRDCIPQSQLVSHSTASYFL</sequence>
<dbReference type="EMBL" id="JAHQIW010000887">
    <property type="protein sequence ID" value="KAJ1350535.1"/>
    <property type="molecule type" value="Genomic_DNA"/>
</dbReference>
<gene>
    <name evidence="2" type="ORF">KIN20_006340</name>
</gene>
<evidence type="ECO:0000313" key="3">
    <source>
        <dbReference type="Proteomes" id="UP001196413"/>
    </source>
</evidence>
<proteinExistence type="predicted"/>
<evidence type="ECO:0000256" key="1">
    <source>
        <dbReference type="SAM" id="MobiDB-lite"/>
    </source>
</evidence>
<reference evidence="2" key="1">
    <citation type="submission" date="2021-06" db="EMBL/GenBank/DDBJ databases">
        <title>Parelaphostrongylus tenuis whole genome reference sequence.</title>
        <authorList>
            <person name="Garwood T.J."/>
            <person name="Larsen P.A."/>
            <person name="Fountain-Jones N.M."/>
            <person name="Garbe J.R."/>
            <person name="Macchietto M.G."/>
            <person name="Kania S.A."/>
            <person name="Gerhold R.W."/>
            <person name="Richards J.E."/>
            <person name="Wolf T.M."/>
        </authorList>
    </citation>
    <scope>NUCLEOTIDE SEQUENCE</scope>
    <source>
        <strain evidence="2">MNPRO001-30</strain>
        <tissue evidence="2">Meninges</tissue>
    </source>
</reference>
<feature type="region of interest" description="Disordered" evidence="1">
    <location>
        <begin position="1"/>
        <end position="21"/>
    </location>
</feature>